<proteinExistence type="predicted"/>
<evidence type="ECO:0000313" key="3">
    <source>
        <dbReference type="Proteomes" id="UP000265325"/>
    </source>
</evidence>
<feature type="domain" description="AB hydrolase-1" evidence="1">
    <location>
        <begin position="5"/>
        <end position="233"/>
    </location>
</feature>
<gene>
    <name evidence="2" type="ORF">VO63_29885</name>
</gene>
<dbReference type="InterPro" id="IPR029058">
    <property type="entry name" value="AB_hydrolase_fold"/>
</dbReference>
<organism evidence="2 3">
    <name type="scientific">Streptomyces showdoensis</name>
    <dbReference type="NCBI Taxonomy" id="68268"/>
    <lineage>
        <taxon>Bacteria</taxon>
        <taxon>Bacillati</taxon>
        <taxon>Actinomycetota</taxon>
        <taxon>Actinomycetes</taxon>
        <taxon>Kitasatosporales</taxon>
        <taxon>Streptomycetaceae</taxon>
        <taxon>Streptomyces</taxon>
    </lineage>
</organism>
<dbReference type="OrthoDB" id="4944883at2"/>
<dbReference type="GO" id="GO:0046464">
    <property type="term" value="P:acylglycerol catabolic process"/>
    <property type="evidence" value="ECO:0007669"/>
    <property type="project" value="TreeGrafter"/>
</dbReference>
<dbReference type="PANTHER" id="PTHR43798:SF5">
    <property type="entry name" value="MONOACYLGLYCEROL LIPASE ABHD6"/>
    <property type="match status" value="1"/>
</dbReference>
<keyword evidence="3" id="KW-1185">Reference proteome</keyword>
<sequence length="255" mass="26342">MTAHALLLAHGSGGGIDSHFGPIRAALTAGGRRVVGFDLPGTGSAPRAAAPLDLDALADGLVAEADAAGVGRFAVAGYSLGTTVAVRAATRHPERVSGLVLTAPFARADHTLRQASYLWRDLAESGQHELVARLLVPFVFSPAMLDPMSPGVVEGVVRLTAESVPAGTPDHADLVTRADVRADLARVGVPTLVISTTEDRLVSPALHRAVAAGIPGARLTELATGHAPFAENPAAWGKLTVEFLEELEGLREQEG</sequence>
<comment type="caution">
    <text evidence="2">The sequence shown here is derived from an EMBL/GenBank/DDBJ whole genome shotgun (WGS) entry which is preliminary data.</text>
</comment>
<reference evidence="2 3" key="1">
    <citation type="submission" date="2015-05" db="EMBL/GenBank/DDBJ databases">
        <title>Draft Genome assembly of Streptomyces showdoensis.</title>
        <authorList>
            <person name="Thapa K.K."/>
            <person name="Metsa-Ketela M."/>
        </authorList>
    </citation>
    <scope>NUCLEOTIDE SEQUENCE [LARGE SCALE GENOMIC DNA]</scope>
    <source>
        <strain evidence="2 3">ATCC 15227</strain>
    </source>
</reference>
<dbReference type="Gene3D" id="3.40.50.1820">
    <property type="entry name" value="alpha/beta hydrolase"/>
    <property type="match status" value="1"/>
</dbReference>
<dbReference type="EMBL" id="LAQS01000064">
    <property type="protein sequence ID" value="KKZ70240.1"/>
    <property type="molecule type" value="Genomic_DNA"/>
</dbReference>
<dbReference type="Pfam" id="PF00561">
    <property type="entry name" value="Abhydrolase_1"/>
    <property type="match status" value="1"/>
</dbReference>
<dbReference type="PRINTS" id="PR00111">
    <property type="entry name" value="ABHYDROLASE"/>
</dbReference>
<accession>A0A2P2GFE7</accession>
<evidence type="ECO:0000259" key="1">
    <source>
        <dbReference type="Pfam" id="PF00561"/>
    </source>
</evidence>
<dbReference type="InterPro" id="IPR000073">
    <property type="entry name" value="AB_hydrolase_1"/>
</dbReference>
<name>A0A2P2GFE7_STREW</name>
<dbReference type="PANTHER" id="PTHR43798">
    <property type="entry name" value="MONOACYLGLYCEROL LIPASE"/>
    <property type="match status" value="1"/>
</dbReference>
<keyword evidence="2" id="KW-0378">Hydrolase</keyword>
<evidence type="ECO:0000313" key="2">
    <source>
        <dbReference type="EMBL" id="KKZ70240.1"/>
    </source>
</evidence>
<protein>
    <submittedName>
        <fullName evidence="2">Alpha/beta hydrolase</fullName>
    </submittedName>
</protein>
<dbReference type="GO" id="GO:0047372">
    <property type="term" value="F:monoacylglycerol lipase activity"/>
    <property type="evidence" value="ECO:0007669"/>
    <property type="project" value="TreeGrafter"/>
</dbReference>
<dbReference type="InterPro" id="IPR050266">
    <property type="entry name" value="AB_hydrolase_sf"/>
</dbReference>
<dbReference type="SUPFAM" id="SSF53474">
    <property type="entry name" value="alpha/beta-Hydrolases"/>
    <property type="match status" value="1"/>
</dbReference>
<dbReference type="Proteomes" id="UP000265325">
    <property type="component" value="Unassembled WGS sequence"/>
</dbReference>
<dbReference type="RefSeq" id="WP_046911192.1">
    <property type="nucleotide sequence ID" value="NZ_BAAAXG010000026.1"/>
</dbReference>
<dbReference type="GO" id="GO:0016020">
    <property type="term" value="C:membrane"/>
    <property type="evidence" value="ECO:0007669"/>
    <property type="project" value="TreeGrafter"/>
</dbReference>
<dbReference type="AlphaFoldDB" id="A0A2P2GFE7"/>